<evidence type="ECO:0000313" key="3">
    <source>
        <dbReference type="EMBL" id="OKL42327.1"/>
    </source>
</evidence>
<dbReference type="SUPFAM" id="SSF53756">
    <property type="entry name" value="UDP-Glycosyltransferase/glycogen phosphorylase"/>
    <property type="match status" value="1"/>
</dbReference>
<dbReference type="InterPro" id="IPR001296">
    <property type="entry name" value="Glyco_trans_1"/>
</dbReference>
<keyword evidence="4" id="KW-1185">Reference proteome</keyword>
<dbReference type="STRING" id="197461.A3843_00445"/>
<proteinExistence type="predicted"/>
<dbReference type="InterPro" id="IPR028098">
    <property type="entry name" value="Glyco_trans_4-like_N"/>
</dbReference>
<feature type="domain" description="Glycosyltransferase subfamily 4-like N-terminal" evidence="2">
    <location>
        <begin position="12"/>
        <end position="108"/>
    </location>
</feature>
<sequence>MPVGSGHQVDRAQVKQALKDDRPDVIVVHQHLRTATQICEDFPSTPVVLHRHGRTKQDKLLRRLLNQRHYGELEAILWVSTAIRTAFLQQYPQFTDRSWVVPNGIDTTLWVPTKKENRLAYVGRARDDKGLSDLLEGVRRAGLDGWTLDMVLAIHDAEERATAYRLKQEAVRLGLSRIRFWENLSASQVRGVLGAARIAVAPSRVQEGFGRVVIEAMSCGAAVVATPSGGFKEAGGSHAFYVRPNSPQDIAGALQALVSDPAQCEERGRMGRQHVMRHFDVRSVARQFDEMVETVVHGVAATRRVTAPVP</sequence>
<dbReference type="EMBL" id="LVVZ01000049">
    <property type="protein sequence ID" value="OKL42327.1"/>
    <property type="molecule type" value="Genomic_DNA"/>
</dbReference>
<gene>
    <name evidence="3" type="ORF">A3843_00445</name>
</gene>
<accession>A0A1U7JC84</accession>
<reference evidence="3 4" key="1">
    <citation type="submission" date="2016-03" db="EMBL/GenBank/DDBJ databases">
        <title>Genome sequence of Nesiotobacter sp. nov., a moderately halophilic alphaproteobacterium isolated from the Yellow Sea, China.</title>
        <authorList>
            <person name="Zhang G."/>
            <person name="Zhang R."/>
        </authorList>
    </citation>
    <scope>NUCLEOTIDE SEQUENCE [LARGE SCALE GENOMIC DNA]</scope>
    <source>
        <strain evidence="3 4">WB1-6</strain>
    </source>
</reference>
<evidence type="ECO:0000259" key="1">
    <source>
        <dbReference type="Pfam" id="PF00534"/>
    </source>
</evidence>
<comment type="caution">
    <text evidence="3">The sequence shown here is derived from an EMBL/GenBank/DDBJ whole genome shotgun (WGS) entry which is preliminary data.</text>
</comment>
<dbReference type="PANTHER" id="PTHR12526:SF638">
    <property type="entry name" value="SPORE COAT PROTEIN SA"/>
    <property type="match status" value="1"/>
</dbReference>
<dbReference type="Pfam" id="PF13439">
    <property type="entry name" value="Glyco_transf_4"/>
    <property type="match status" value="1"/>
</dbReference>
<dbReference type="Proteomes" id="UP000185783">
    <property type="component" value="Unassembled WGS sequence"/>
</dbReference>
<dbReference type="CDD" id="cd03801">
    <property type="entry name" value="GT4_PimA-like"/>
    <property type="match status" value="1"/>
</dbReference>
<dbReference type="PANTHER" id="PTHR12526">
    <property type="entry name" value="GLYCOSYLTRANSFERASE"/>
    <property type="match status" value="1"/>
</dbReference>
<evidence type="ECO:0000259" key="2">
    <source>
        <dbReference type="Pfam" id="PF13439"/>
    </source>
</evidence>
<dbReference type="GO" id="GO:0016757">
    <property type="term" value="F:glycosyltransferase activity"/>
    <property type="evidence" value="ECO:0007669"/>
    <property type="project" value="InterPro"/>
</dbReference>
<dbReference type="RefSeq" id="WP_051269338.1">
    <property type="nucleotide sequence ID" value="NZ_LVVZ01000049.1"/>
</dbReference>
<dbReference type="AlphaFoldDB" id="A0A1U7JC84"/>
<name>A0A1U7JC84_9HYPH</name>
<feature type="domain" description="Glycosyl transferase family 1" evidence="1">
    <location>
        <begin position="114"/>
        <end position="272"/>
    </location>
</feature>
<evidence type="ECO:0000313" key="4">
    <source>
        <dbReference type="Proteomes" id="UP000185783"/>
    </source>
</evidence>
<dbReference type="Gene3D" id="3.40.50.2000">
    <property type="entry name" value="Glycogen Phosphorylase B"/>
    <property type="match status" value="2"/>
</dbReference>
<organism evidence="3 4">
    <name type="scientific">Pseudovibrio exalbescens</name>
    <dbReference type="NCBI Taxonomy" id="197461"/>
    <lineage>
        <taxon>Bacteria</taxon>
        <taxon>Pseudomonadati</taxon>
        <taxon>Pseudomonadota</taxon>
        <taxon>Alphaproteobacteria</taxon>
        <taxon>Hyphomicrobiales</taxon>
        <taxon>Stappiaceae</taxon>
        <taxon>Pseudovibrio</taxon>
    </lineage>
</organism>
<dbReference type="Pfam" id="PF00534">
    <property type="entry name" value="Glycos_transf_1"/>
    <property type="match status" value="1"/>
</dbReference>
<protein>
    <submittedName>
        <fullName evidence="3">Uncharacterized protein</fullName>
    </submittedName>
</protein>